<protein>
    <recommendedName>
        <fullName evidence="3">Antitoxin component YwqK of the YwqJK toxin-antitoxin module</fullName>
    </recommendedName>
</protein>
<accession>A0A7G9LEQ3</accession>
<organism evidence="1 2">
    <name type="scientific">Polaribacter pectinis</name>
    <dbReference type="NCBI Taxonomy" id="2738844"/>
    <lineage>
        <taxon>Bacteria</taxon>
        <taxon>Pseudomonadati</taxon>
        <taxon>Bacteroidota</taxon>
        <taxon>Flavobacteriia</taxon>
        <taxon>Flavobacteriales</taxon>
        <taxon>Flavobacteriaceae</taxon>
    </lineage>
</organism>
<evidence type="ECO:0008006" key="3">
    <source>
        <dbReference type="Google" id="ProtNLM"/>
    </source>
</evidence>
<keyword evidence="2" id="KW-1185">Reference proteome</keyword>
<dbReference type="KEGG" id="ppec:H9W90_10395"/>
<reference evidence="1 2" key="1">
    <citation type="submission" date="2020-08" db="EMBL/GenBank/DDBJ databases">
        <title>Polaribacter sp. L12M9 isolated from gut of the Korean scallop.</title>
        <authorList>
            <person name="Jeong Y.S."/>
        </authorList>
    </citation>
    <scope>NUCLEOTIDE SEQUENCE [LARGE SCALE GENOMIC DNA]</scope>
    <source>
        <strain evidence="1 2">L12M9</strain>
    </source>
</reference>
<dbReference type="AlphaFoldDB" id="A0A7G9LEQ3"/>
<dbReference type="Gene3D" id="3.90.930.1">
    <property type="match status" value="1"/>
</dbReference>
<name>A0A7G9LEQ3_9FLAO</name>
<dbReference type="SUPFAM" id="SSF82185">
    <property type="entry name" value="Histone H3 K4-specific methyltransferase SET7/9 N-terminal domain"/>
    <property type="match status" value="1"/>
</dbReference>
<gene>
    <name evidence="1" type="ORF">H9W90_10395</name>
</gene>
<evidence type="ECO:0000313" key="2">
    <source>
        <dbReference type="Proteomes" id="UP000515808"/>
    </source>
</evidence>
<dbReference type="EMBL" id="CP060695">
    <property type="protein sequence ID" value="QNM87102.1"/>
    <property type="molecule type" value="Genomic_DNA"/>
</dbReference>
<dbReference type="Proteomes" id="UP000515808">
    <property type="component" value="Chromosome"/>
</dbReference>
<proteinExistence type="predicted"/>
<sequence>MKSVLKLTFLLIFSYSSFSQNDGKEKLNLVFYDNCSNKIIEPEFEIESLPEINYKAITIFVNRGNLIGEYSIILEKKKDTIRIPKILFSFGNELHSKRWNYMNCEKVCDGTETDFNSNGNKRFEGIFKNGKPIEIINYRQNGELLTQTFYENLTLNYKRVNYFNENGELTYYEIYKNKKRKTTIKTFDKKGKLINRTIEKKHIEKTKWN</sequence>
<evidence type="ECO:0000313" key="1">
    <source>
        <dbReference type="EMBL" id="QNM87102.1"/>
    </source>
</evidence>